<keyword evidence="2" id="KW-1185">Reference proteome</keyword>
<evidence type="ECO:0000313" key="2">
    <source>
        <dbReference type="Proteomes" id="UP001305779"/>
    </source>
</evidence>
<evidence type="ECO:0000313" key="1">
    <source>
        <dbReference type="EMBL" id="KAK4500810.1"/>
    </source>
</evidence>
<protein>
    <submittedName>
        <fullName evidence="1">Uncharacterized protein</fullName>
    </submittedName>
</protein>
<reference evidence="1 2" key="1">
    <citation type="journal article" date="2023" name="G3 (Bethesda)">
        <title>A chromosome-level genome assembly of Zasmidium syzygii isolated from banana leaves.</title>
        <authorList>
            <person name="van Westerhoven A.C."/>
            <person name="Mehrabi R."/>
            <person name="Talebi R."/>
            <person name="Steentjes M.B.F."/>
            <person name="Corcolon B."/>
            <person name="Chong P.A."/>
            <person name="Kema G.H.J."/>
            <person name="Seidl M.F."/>
        </authorList>
    </citation>
    <scope>NUCLEOTIDE SEQUENCE [LARGE SCALE GENOMIC DNA]</scope>
    <source>
        <strain evidence="1 2">P124</strain>
    </source>
</reference>
<comment type="caution">
    <text evidence="1">The sequence shown here is derived from an EMBL/GenBank/DDBJ whole genome shotgun (WGS) entry which is preliminary data.</text>
</comment>
<proteinExistence type="predicted"/>
<gene>
    <name evidence="1" type="ORF">PRZ48_009002</name>
</gene>
<dbReference type="EMBL" id="JAXOVC010000006">
    <property type="protein sequence ID" value="KAK4500810.1"/>
    <property type="molecule type" value="Genomic_DNA"/>
</dbReference>
<sequence length="314" mass="34875">MSSTAGDEPFRFLDLAAELRNEVYGHLITIDEVDIHAACAQNKDGELRWTFGSDKEDTELQPLFAMRKTSKQVCGEIDDVFGKIAKVAVFNSSDYRYPLAGTAQIHAPASLLRGVRDMTLSTTFRIVQYTGAAHCSAFPTEAIVHVDTSKGNAPGAVDWDHCFGQPDEHMRGGAPLTHRAFCNAHKQVTEEVIRQALERGASSFEIITTGLSALLPGVWSMPPTGDVKYYVDKHKIAKELVGWANGYFKHAEEIIKDDKDNEDEDEAGWEIQAHDKDRLRKFCVAIGLDKDAKAKNTKLSTRGPRRAHLSIFKQ</sequence>
<dbReference type="Proteomes" id="UP001305779">
    <property type="component" value="Unassembled WGS sequence"/>
</dbReference>
<accession>A0ABR0EH41</accession>
<name>A0ABR0EH41_ZASCE</name>
<organism evidence="1 2">
    <name type="scientific">Zasmidium cellare</name>
    <name type="common">Wine cellar mold</name>
    <name type="synonym">Racodium cellare</name>
    <dbReference type="NCBI Taxonomy" id="395010"/>
    <lineage>
        <taxon>Eukaryota</taxon>
        <taxon>Fungi</taxon>
        <taxon>Dikarya</taxon>
        <taxon>Ascomycota</taxon>
        <taxon>Pezizomycotina</taxon>
        <taxon>Dothideomycetes</taxon>
        <taxon>Dothideomycetidae</taxon>
        <taxon>Mycosphaerellales</taxon>
        <taxon>Mycosphaerellaceae</taxon>
        <taxon>Zasmidium</taxon>
    </lineage>
</organism>